<feature type="compositionally biased region" description="Acidic residues" evidence="1">
    <location>
        <begin position="72"/>
        <end position="81"/>
    </location>
</feature>
<protein>
    <submittedName>
        <fullName evidence="3">TSC22 domain family protein 1-like</fullName>
    </submittedName>
</protein>
<feature type="region of interest" description="Disordered" evidence="1">
    <location>
        <begin position="1"/>
        <end position="138"/>
    </location>
</feature>
<evidence type="ECO:0000313" key="3">
    <source>
        <dbReference type="RefSeq" id="XP_013785125.1"/>
    </source>
</evidence>
<feature type="compositionally biased region" description="Basic and acidic residues" evidence="1">
    <location>
        <begin position="1"/>
        <end position="17"/>
    </location>
</feature>
<feature type="compositionally biased region" description="Low complexity" evidence="1">
    <location>
        <begin position="445"/>
        <end position="456"/>
    </location>
</feature>
<feature type="compositionally biased region" description="Polar residues" evidence="1">
    <location>
        <begin position="53"/>
        <end position="70"/>
    </location>
</feature>
<dbReference type="Proteomes" id="UP000694941">
    <property type="component" value="Unplaced"/>
</dbReference>
<dbReference type="PANTHER" id="PTHR46745:SF1">
    <property type="entry name" value="TSC22 DOMAIN FAMILY PROTEIN 1"/>
    <property type="match status" value="1"/>
</dbReference>
<keyword evidence="2" id="KW-1185">Reference proteome</keyword>
<feature type="compositionally biased region" description="Low complexity" evidence="1">
    <location>
        <begin position="411"/>
        <end position="420"/>
    </location>
</feature>
<sequence length="533" mass="57032">MAEKFRGDGVRNEEPKNRPVGSSSNTIYGEVNHKERSPLVVPSGEYTQKKKPTSFQITSVTVQGSTQLSNDAGEDSADDLDESHTEDMPSDRHSVPSELDNDQLSEASTITSSNSNNNINEKAKVSPAGPITETTSSPSIPAKVENIVETISNVSTSVTTSDSKVGVDIPLGVSLSTDFAGNMIASGGQHVTLSLMSSCTTSKSTVSSQVPMTSLPDQWQNRFKVVKLVSSEPFKRGRWVCMDFTNPPAVQRDVPKQEVSTEQSSTSGASSAGSSATSLFSENQPLDTVAHFYEIPVSQPYSVAGSISVAVDTPQNSQSIIYLPMNNQVYSAPQVPHMAVVQNFGIQSGHQIVTDSQQQNILSQQGQIVVKTMQNQTSQQQPQHPVQPGQMVPAVSQPLSQPIVQVSQTLPQSVVSQQQHPTPPTQPSSGPHTQSIGNIPDVTHSQASQTASSQDQNYQGPSQVTLATVSSDVSMPNVMTSVTSMVPPLLEVLPDTLTLGNKSIGDGEEAERKQHKEVKDLCSVNLLDNFVNL</sequence>
<feature type="region of interest" description="Disordered" evidence="1">
    <location>
        <begin position="250"/>
        <end position="279"/>
    </location>
</feature>
<dbReference type="RefSeq" id="XP_013785125.1">
    <property type="nucleotide sequence ID" value="XM_013929671.2"/>
</dbReference>
<reference evidence="3" key="1">
    <citation type="submission" date="2025-08" db="UniProtKB">
        <authorList>
            <consortium name="RefSeq"/>
        </authorList>
    </citation>
    <scope>IDENTIFICATION</scope>
    <source>
        <tissue evidence="3">Muscle</tissue>
    </source>
</reference>
<feature type="region of interest" description="Disordered" evidence="1">
    <location>
        <begin position="373"/>
        <end position="393"/>
    </location>
</feature>
<feature type="non-terminal residue" evidence="3">
    <location>
        <position position="533"/>
    </location>
</feature>
<feature type="compositionally biased region" description="Low complexity" evidence="1">
    <location>
        <begin position="264"/>
        <end position="278"/>
    </location>
</feature>
<feature type="region of interest" description="Disordered" evidence="1">
    <location>
        <begin position="411"/>
        <end position="461"/>
    </location>
</feature>
<evidence type="ECO:0000313" key="2">
    <source>
        <dbReference type="Proteomes" id="UP000694941"/>
    </source>
</evidence>
<evidence type="ECO:0000256" key="1">
    <source>
        <dbReference type="SAM" id="MobiDB-lite"/>
    </source>
</evidence>
<feature type="compositionally biased region" description="Basic and acidic residues" evidence="1">
    <location>
        <begin position="82"/>
        <end position="95"/>
    </location>
</feature>
<dbReference type="GeneID" id="106469204"/>
<dbReference type="PANTHER" id="PTHR46745">
    <property type="entry name" value="TSC22 DOMAIN FAMILY PROTEIN 1"/>
    <property type="match status" value="1"/>
</dbReference>
<proteinExistence type="predicted"/>
<accession>A0ABM1BMR6</accession>
<feature type="compositionally biased region" description="Low complexity" evidence="1">
    <location>
        <begin position="105"/>
        <end position="120"/>
    </location>
</feature>
<feature type="compositionally biased region" description="Low complexity" evidence="1">
    <location>
        <begin position="373"/>
        <end position="390"/>
    </location>
</feature>
<name>A0ABM1BMR6_LIMPO</name>
<organism evidence="2 3">
    <name type="scientific">Limulus polyphemus</name>
    <name type="common">Atlantic horseshoe crab</name>
    <dbReference type="NCBI Taxonomy" id="6850"/>
    <lineage>
        <taxon>Eukaryota</taxon>
        <taxon>Metazoa</taxon>
        <taxon>Ecdysozoa</taxon>
        <taxon>Arthropoda</taxon>
        <taxon>Chelicerata</taxon>
        <taxon>Merostomata</taxon>
        <taxon>Xiphosura</taxon>
        <taxon>Limulidae</taxon>
        <taxon>Limulus</taxon>
    </lineage>
</organism>
<gene>
    <name evidence="3" type="primary">LOC106469204</name>
</gene>